<proteinExistence type="predicted"/>
<feature type="transmembrane region" description="Helical" evidence="1">
    <location>
        <begin position="38"/>
        <end position="60"/>
    </location>
</feature>
<accession>D5T5E1</accession>
<keyword evidence="1" id="KW-1133">Transmembrane helix</keyword>
<dbReference type="HOGENOM" id="CLU_2193705_0_0_9"/>
<dbReference type="Proteomes" id="UP000002362">
    <property type="component" value="Chromosome"/>
</dbReference>
<keyword evidence="1" id="KW-0812">Transmembrane</keyword>
<dbReference type="STRING" id="762051.LKI_08660"/>
<evidence type="ECO:0000313" key="2">
    <source>
        <dbReference type="EMBL" id="ADG41271.1"/>
    </source>
</evidence>
<sequence length="128" mass="14575">MKKHHVLIVAFCVIVSIGIPLSIEYWCQWPHSGQGDWLSFWGNTYGAIVGILVSTIIAAINTKNQIAETKKLNDRDQLNARKLDEIKNILTNIHGINLELIYFNAYVDDYIDDQSESALQENDLLSER</sequence>
<reference evidence="2 3" key="1">
    <citation type="journal article" date="2010" name="J. Bacteriol.">
        <title>Complete genome sequence analysis of Leuconostoc kimchii IMSNU 11154.</title>
        <authorList>
            <person name="Oh H.M."/>
            <person name="Cho Y.J."/>
            <person name="Kim B.K."/>
            <person name="Roe J.H."/>
            <person name="Kang S.O."/>
            <person name="Nahm B.H."/>
            <person name="Jeong G."/>
            <person name="Han H.U."/>
            <person name="Chun J."/>
        </authorList>
    </citation>
    <scope>NUCLEOTIDE SEQUENCE [LARGE SCALE GENOMIC DNA]</scope>
    <source>
        <strain evidence="3">IMSNU 11154 / KCTC 2386 / IH25</strain>
    </source>
</reference>
<dbReference type="EMBL" id="CP001758">
    <property type="protein sequence ID" value="ADG41271.1"/>
    <property type="molecule type" value="Genomic_DNA"/>
</dbReference>
<keyword evidence="1" id="KW-0472">Membrane</keyword>
<evidence type="ECO:0000313" key="3">
    <source>
        <dbReference type="Proteomes" id="UP000002362"/>
    </source>
</evidence>
<dbReference type="PATRIC" id="fig|762051.18.peg.1743"/>
<name>D5T5E1_LEUKI</name>
<dbReference type="KEGG" id="lki:LKI_08660"/>
<gene>
    <name evidence="2" type="ordered locus">LKI_08660</name>
</gene>
<evidence type="ECO:0000256" key="1">
    <source>
        <dbReference type="SAM" id="Phobius"/>
    </source>
</evidence>
<feature type="transmembrane region" description="Helical" evidence="1">
    <location>
        <begin position="7"/>
        <end position="26"/>
    </location>
</feature>
<dbReference type="RefSeq" id="WP_013103860.1">
    <property type="nucleotide sequence ID" value="NC_014136.1"/>
</dbReference>
<organism evidence="2 3">
    <name type="scientific">Leuconostoc kimchii (strain IMSNU 11154 / KCTC 2386 / IH25)</name>
    <dbReference type="NCBI Taxonomy" id="762051"/>
    <lineage>
        <taxon>Bacteria</taxon>
        <taxon>Bacillati</taxon>
        <taxon>Bacillota</taxon>
        <taxon>Bacilli</taxon>
        <taxon>Lactobacillales</taxon>
        <taxon>Lactobacillaceae</taxon>
        <taxon>Leuconostoc</taxon>
    </lineage>
</organism>
<protein>
    <submittedName>
        <fullName evidence="2">Uncharacterized protein</fullName>
    </submittedName>
</protein>
<dbReference type="AlphaFoldDB" id="D5T5E1"/>